<evidence type="ECO:0000313" key="8">
    <source>
        <dbReference type="Proteomes" id="UP000504638"/>
    </source>
</evidence>
<evidence type="ECO:0008006" key="10">
    <source>
        <dbReference type="Google" id="ProtNLM"/>
    </source>
</evidence>
<proteinExistence type="predicted"/>
<dbReference type="GO" id="GO:0071230">
    <property type="term" value="P:cellular response to amino acid stimulus"/>
    <property type="evidence" value="ECO:0007669"/>
    <property type="project" value="InterPro"/>
</dbReference>
<dbReference type="GeneID" id="54420624"/>
<reference evidence="7 9" key="1">
    <citation type="submission" date="2020-01" db="EMBL/GenBank/DDBJ databases">
        <authorList>
            <consortium name="DOE Joint Genome Institute"/>
            <person name="Haridas S."/>
            <person name="Albert R."/>
            <person name="Binder M."/>
            <person name="Bloem J."/>
            <person name="Labutti K."/>
            <person name="Salamov A."/>
            <person name="Andreopoulos B."/>
            <person name="Baker S.E."/>
            <person name="Barry K."/>
            <person name="Bills G."/>
            <person name="Bluhm B.H."/>
            <person name="Cannon C."/>
            <person name="Castanera R."/>
            <person name="Culley D.E."/>
            <person name="Daum C."/>
            <person name="Ezra D."/>
            <person name="Gonzalez J.B."/>
            <person name="Henrissat B."/>
            <person name="Kuo A."/>
            <person name="Liang C."/>
            <person name="Lipzen A."/>
            <person name="Lutzoni F."/>
            <person name="Magnuson J."/>
            <person name="Mondo S."/>
            <person name="Nolan M."/>
            <person name="Ohm R."/>
            <person name="Pangilinan J."/>
            <person name="Park H.-J."/>
            <person name="Ramirez L."/>
            <person name="Alfaro M."/>
            <person name="Sun H."/>
            <person name="Tritt A."/>
            <person name="Yoshinaga Y."/>
            <person name="Zwiers L.-H."/>
            <person name="Turgeon B.G."/>
            <person name="Goodwin S.B."/>
            <person name="Spatafora J.W."/>
            <person name="Crous P.W."/>
            <person name="Grigoriev I.V."/>
        </authorList>
    </citation>
    <scope>NUCLEOTIDE SEQUENCE</scope>
    <source>
        <strain evidence="7 9">CBS 781.70</strain>
    </source>
</reference>
<evidence type="ECO:0000313" key="7">
    <source>
        <dbReference type="EMBL" id="KAF1809745.1"/>
    </source>
</evidence>
<dbReference type="InterPro" id="IPR028209">
    <property type="entry name" value="LAMTOR1/MEH1"/>
</dbReference>
<evidence type="ECO:0000256" key="4">
    <source>
        <dbReference type="ARBA" id="ARBA00023139"/>
    </source>
</evidence>
<dbReference type="EMBL" id="ML975170">
    <property type="protein sequence ID" value="KAF1809745.1"/>
    <property type="molecule type" value="Genomic_DNA"/>
</dbReference>
<dbReference type="Proteomes" id="UP000504638">
    <property type="component" value="Unplaced"/>
</dbReference>
<keyword evidence="4" id="KW-0564">Palmitate</keyword>
<keyword evidence="2" id="KW-0519">Myristate</keyword>
<evidence type="ECO:0000256" key="5">
    <source>
        <dbReference type="ARBA" id="ARBA00023288"/>
    </source>
</evidence>
<name>A0A6G1FV21_9PEZI</name>
<dbReference type="GO" id="GO:0001919">
    <property type="term" value="P:regulation of receptor recycling"/>
    <property type="evidence" value="ECO:0007669"/>
    <property type="project" value="InterPro"/>
</dbReference>
<dbReference type="GO" id="GO:0031902">
    <property type="term" value="C:late endosome membrane"/>
    <property type="evidence" value="ECO:0007669"/>
    <property type="project" value="InterPro"/>
</dbReference>
<sequence length="172" mass="19176">MGICMSCLGRERSSTPTSDTSQLLGEGYQHAYGAVASSNLQQTDPEEIGRQRDALERLCAQTSDQLIDVAQSHPLDDVPRPPSDLARLFADRDNSPQPTTNAESEEDYEQRSDEDEETWLRRVAPPLVNGVADWDVVHTIEGEICLSADGFVTERERLEALAEDQENQEDQE</sequence>
<dbReference type="Pfam" id="PF15454">
    <property type="entry name" value="LAMTOR"/>
    <property type="match status" value="1"/>
</dbReference>
<dbReference type="GO" id="GO:0071986">
    <property type="term" value="C:Ragulator complex"/>
    <property type="evidence" value="ECO:0007669"/>
    <property type="project" value="InterPro"/>
</dbReference>
<dbReference type="GO" id="GO:0016197">
    <property type="term" value="P:endosomal transport"/>
    <property type="evidence" value="ECO:0007669"/>
    <property type="project" value="InterPro"/>
</dbReference>
<evidence type="ECO:0000256" key="3">
    <source>
        <dbReference type="ARBA" id="ARBA00023136"/>
    </source>
</evidence>
<evidence type="ECO:0000313" key="9">
    <source>
        <dbReference type="RefSeq" id="XP_033531376.1"/>
    </source>
</evidence>
<organism evidence="7">
    <name type="scientific">Eremomyces bilateralis CBS 781.70</name>
    <dbReference type="NCBI Taxonomy" id="1392243"/>
    <lineage>
        <taxon>Eukaryota</taxon>
        <taxon>Fungi</taxon>
        <taxon>Dikarya</taxon>
        <taxon>Ascomycota</taxon>
        <taxon>Pezizomycotina</taxon>
        <taxon>Dothideomycetes</taxon>
        <taxon>Dothideomycetes incertae sedis</taxon>
        <taxon>Eremomycetales</taxon>
        <taxon>Eremomycetaceae</taxon>
        <taxon>Eremomyces</taxon>
    </lineage>
</organism>
<evidence type="ECO:0000256" key="2">
    <source>
        <dbReference type="ARBA" id="ARBA00022707"/>
    </source>
</evidence>
<evidence type="ECO:0000256" key="6">
    <source>
        <dbReference type="SAM" id="MobiDB-lite"/>
    </source>
</evidence>
<reference evidence="9" key="3">
    <citation type="submission" date="2025-04" db="UniProtKB">
        <authorList>
            <consortium name="RefSeq"/>
        </authorList>
    </citation>
    <scope>IDENTIFICATION</scope>
    <source>
        <strain evidence="9">CBS 781.70</strain>
    </source>
</reference>
<keyword evidence="5" id="KW-0449">Lipoprotein</keyword>
<accession>A0A6G1FV21</accession>
<dbReference type="GO" id="GO:0032008">
    <property type="term" value="P:positive regulation of TOR signaling"/>
    <property type="evidence" value="ECO:0007669"/>
    <property type="project" value="InterPro"/>
</dbReference>
<evidence type="ECO:0000256" key="1">
    <source>
        <dbReference type="ARBA" id="ARBA00004308"/>
    </source>
</evidence>
<feature type="region of interest" description="Disordered" evidence="6">
    <location>
        <begin position="71"/>
        <end position="117"/>
    </location>
</feature>
<dbReference type="GO" id="GO:0043410">
    <property type="term" value="P:positive regulation of MAPK cascade"/>
    <property type="evidence" value="ECO:0007669"/>
    <property type="project" value="InterPro"/>
</dbReference>
<gene>
    <name evidence="7 9" type="ORF">P152DRAFT_461133</name>
</gene>
<comment type="subcellular location">
    <subcellularLocation>
        <location evidence="1">Endomembrane system</location>
    </subcellularLocation>
</comment>
<protein>
    <recommendedName>
        <fullName evidence="10">Late endosomal/lysosomal adaptor and MAPK and MTOR activator-domain-containing protein</fullName>
    </recommendedName>
</protein>
<keyword evidence="8" id="KW-1185">Reference proteome</keyword>
<dbReference type="OrthoDB" id="5299893at2759"/>
<reference evidence="9" key="2">
    <citation type="submission" date="2020-04" db="EMBL/GenBank/DDBJ databases">
        <authorList>
            <consortium name="NCBI Genome Project"/>
        </authorList>
    </citation>
    <scope>NUCLEOTIDE SEQUENCE</scope>
    <source>
        <strain evidence="9">CBS 781.70</strain>
    </source>
</reference>
<keyword evidence="3" id="KW-0472">Membrane</keyword>
<dbReference type="AlphaFoldDB" id="A0A6G1FV21"/>
<dbReference type="RefSeq" id="XP_033531376.1">
    <property type="nucleotide sequence ID" value="XM_033680054.1"/>
</dbReference>
<feature type="compositionally biased region" description="Acidic residues" evidence="6">
    <location>
        <begin position="103"/>
        <end position="117"/>
    </location>
</feature>
<dbReference type="GO" id="GO:0045121">
    <property type="term" value="C:membrane raft"/>
    <property type="evidence" value="ECO:0007669"/>
    <property type="project" value="InterPro"/>
</dbReference>